<dbReference type="PANTHER" id="PTHR11516:SF60">
    <property type="entry name" value="PYRUVATE DEHYDROGENASE E1 COMPONENT SUBUNIT ALPHA"/>
    <property type="match status" value="1"/>
</dbReference>
<dbReference type="InterPro" id="IPR050642">
    <property type="entry name" value="PDH_E1_Alpha_Subunit"/>
</dbReference>
<keyword evidence="10" id="KW-1185">Reference proteome</keyword>
<dbReference type="NCBIfam" id="TIGR03182">
    <property type="entry name" value="PDH_E1_alph_y"/>
    <property type="match status" value="1"/>
</dbReference>
<comment type="caution">
    <text evidence="9">The sequence shown here is derived from an EMBL/GenBank/DDBJ whole genome shotgun (WGS) entry which is preliminary data.</text>
</comment>
<dbReference type="InterPro" id="IPR001017">
    <property type="entry name" value="DH_E1"/>
</dbReference>
<keyword evidence="5 7" id="KW-0670">Pyruvate</keyword>
<comment type="function">
    <text evidence="7">The pyruvate dehydrogenase complex catalyzes the overall conversion of pyruvate to acetyl-CoA and CO(2).</text>
</comment>
<gene>
    <name evidence="9" type="ORF">NP493_419g07018</name>
</gene>
<evidence type="ECO:0000256" key="7">
    <source>
        <dbReference type="RuleBase" id="RU361139"/>
    </source>
</evidence>
<dbReference type="EC" id="1.2.4.1" evidence="7"/>
<evidence type="ECO:0000256" key="2">
    <source>
        <dbReference type="ARBA" id="ARBA00022946"/>
    </source>
</evidence>
<dbReference type="InterPro" id="IPR029061">
    <property type="entry name" value="THDP-binding"/>
</dbReference>
<evidence type="ECO:0000256" key="1">
    <source>
        <dbReference type="ARBA" id="ARBA00001964"/>
    </source>
</evidence>
<name>A0AAD9L0Y5_RIDPI</name>
<evidence type="ECO:0000256" key="3">
    <source>
        <dbReference type="ARBA" id="ARBA00023002"/>
    </source>
</evidence>
<dbReference type="CDD" id="cd02000">
    <property type="entry name" value="TPP_E1_PDC_ADC_BCADC"/>
    <property type="match status" value="1"/>
</dbReference>
<protein>
    <recommendedName>
        <fullName evidence="7">Pyruvate dehydrogenase E1 component subunit alpha</fullName>
        <ecNumber evidence="7">1.2.4.1</ecNumber>
    </recommendedName>
</protein>
<feature type="domain" description="Dehydrogenase E1 component" evidence="8">
    <location>
        <begin position="65"/>
        <end position="355"/>
    </location>
</feature>
<sequence length="388" mass="42423">MTVCRDAFANQCALFQGLLGVLSVRNGSTEQTYDIKTPYKLHGLDEGPSTKATLSHDDALKMYREMTAIRRLETATSNLYKEKLIRGFCHLYSGQEAVAVGIFNTIKPEDGIITSYRAHGWTYLRSMSASCVMAELTGKSVGCSQGKGGSMHMFGDNFFGGNGIVGAQTSIGTGVAFAHKYLGTNNLCVALYGDGAANNGQVFESFNLSKLWDIPVLYVVENNLYGLGTSAERSSASTEYYKRGDYVPGIWMDAMDVLGVREVMRFACDYCRSGKGPIIVECVTYRYFGHSMSDPGTSYRTRDEIQEVRKTRDPITGFKELITTSGLVSADELKKIDGDVKKEMDAAAKVAKTGPAVELPSLYTHVYSTILPGMMIRGPDAYTYGSPK</sequence>
<keyword evidence="2" id="KW-0809">Transit peptide</keyword>
<evidence type="ECO:0000256" key="4">
    <source>
        <dbReference type="ARBA" id="ARBA00023052"/>
    </source>
</evidence>
<dbReference type="GO" id="GO:0006086">
    <property type="term" value="P:pyruvate decarboxylation to acetyl-CoA"/>
    <property type="evidence" value="ECO:0007669"/>
    <property type="project" value="InterPro"/>
</dbReference>
<evidence type="ECO:0000256" key="6">
    <source>
        <dbReference type="ARBA" id="ARBA00051231"/>
    </source>
</evidence>
<keyword evidence="3 7" id="KW-0560">Oxidoreductase</keyword>
<evidence type="ECO:0000313" key="9">
    <source>
        <dbReference type="EMBL" id="KAK2180965.1"/>
    </source>
</evidence>
<organism evidence="9 10">
    <name type="scientific">Ridgeia piscesae</name>
    <name type="common">Tubeworm</name>
    <dbReference type="NCBI Taxonomy" id="27915"/>
    <lineage>
        <taxon>Eukaryota</taxon>
        <taxon>Metazoa</taxon>
        <taxon>Spiralia</taxon>
        <taxon>Lophotrochozoa</taxon>
        <taxon>Annelida</taxon>
        <taxon>Polychaeta</taxon>
        <taxon>Sedentaria</taxon>
        <taxon>Canalipalpata</taxon>
        <taxon>Sabellida</taxon>
        <taxon>Siboglinidae</taxon>
        <taxon>Ridgeia</taxon>
    </lineage>
</organism>
<dbReference type="FunFam" id="3.40.50.970:FF:000013">
    <property type="entry name" value="Pyruvate dehydrogenase E1 component subunit alpha"/>
    <property type="match status" value="1"/>
</dbReference>
<evidence type="ECO:0000256" key="5">
    <source>
        <dbReference type="ARBA" id="ARBA00023317"/>
    </source>
</evidence>
<reference evidence="9" key="1">
    <citation type="journal article" date="2023" name="Mol. Biol. Evol.">
        <title>Third-Generation Sequencing Reveals the Adaptive Role of the Epigenome in Three Deep-Sea Polychaetes.</title>
        <authorList>
            <person name="Perez M."/>
            <person name="Aroh O."/>
            <person name="Sun Y."/>
            <person name="Lan Y."/>
            <person name="Juniper S.K."/>
            <person name="Young C.R."/>
            <person name="Angers B."/>
            <person name="Qian P.Y."/>
        </authorList>
    </citation>
    <scope>NUCLEOTIDE SEQUENCE</scope>
    <source>
        <strain evidence="9">R07B-5</strain>
    </source>
</reference>
<dbReference type="GO" id="GO:0004739">
    <property type="term" value="F:pyruvate dehydrogenase (acetyl-transferring) activity"/>
    <property type="evidence" value="ECO:0007669"/>
    <property type="project" value="UniProtKB-UniRule"/>
</dbReference>
<dbReference type="InterPro" id="IPR017597">
    <property type="entry name" value="Pyrv_DH_E1_asu_subgrp-y"/>
</dbReference>
<proteinExistence type="predicted"/>
<accession>A0AAD9L0Y5</accession>
<keyword evidence="4 7" id="KW-0786">Thiamine pyrophosphate</keyword>
<dbReference type="Gene3D" id="3.40.50.970">
    <property type="match status" value="1"/>
</dbReference>
<dbReference type="Pfam" id="PF00676">
    <property type="entry name" value="E1_dh"/>
    <property type="match status" value="1"/>
</dbReference>
<dbReference type="Proteomes" id="UP001209878">
    <property type="component" value="Unassembled WGS sequence"/>
</dbReference>
<dbReference type="AlphaFoldDB" id="A0AAD9L0Y5"/>
<dbReference type="EMBL" id="JAODUO010000419">
    <property type="protein sequence ID" value="KAK2180965.1"/>
    <property type="molecule type" value="Genomic_DNA"/>
</dbReference>
<dbReference type="SUPFAM" id="SSF52518">
    <property type="entry name" value="Thiamin diphosphate-binding fold (THDP-binding)"/>
    <property type="match status" value="1"/>
</dbReference>
<comment type="catalytic activity">
    <reaction evidence="6 7">
        <text>N(6)-[(R)-lipoyl]-L-lysyl-[protein] + pyruvate + H(+) = N(6)-[(R)-S(8)-acetyldihydrolipoyl]-L-lysyl-[protein] + CO2</text>
        <dbReference type="Rhea" id="RHEA:19189"/>
        <dbReference type="Rhea" id="RHEA-COMP:10474"/>
        <dbReference type="Rhea" id="RHEA-COMP:10478"/>
        <dbReference type="ChEBI" id="CHEBI:15361"/>
        <dbReference type="ChEBI" id="CHEBI:15378"/>
        <dbReference type="ChEBI" id="CHEBI:16526"/>
        <dbReference type="ChEBI" id="CHEBI:83099"/>
        <dbReference type="ChEBI" id="CHEBI:83111"/>
        <dbReference type="EC" id="1.2.4.1"/>
    </reaction>
</comment>
<comment type="cofactor">
    <cofactor evidence="1 7">
        <name>thiamine diphosphate</name>
        <dbReference type="ChEBI" id="CHEBI:58937"/>
    </cofactor>
</comment>
<evidence type="ECO:0000313" key="10">
    <source>
        <dbReference type="Proteomes" id="UP001209878"/>
    </source>
</evidence>
<evidence type="ECO:0000259" key="8">
    <source>
        <dbReference type="Pfam" id="PF00676"/>
    </source>
</evidence>
<dbReference type="PANTHER" id="PTHR11516">
    <property type="entry name" value="PYRUVATE DEHYDROGENASE E1 COMPONENT, ALPHA SUBUNIT BACTERIAL AND ORGANELLAR"/>
    <property type="match status" value="1"/>
</dbReference>